<dbReference type="InterPro" id="IPR015942">
    <property type="entry name" value="Asp/Glu/hydantoin_racemase"/>
</dbReference>
<protein>
    <recommendedName>
        <fullName evidence="7 8">Glutamate racemase</fullName>
        <ecNumber evidence="2 8">5.1.1.3</ecNumber>
    </recommendedName>
</protein>
<evidence type="ECO:0000256" key="7">
    <source>
        <dbReference type="ARBA" id="ARBA00070053"/>
    </source>
</evidence>
<dbReference type="PANTHER" id="PTHR21198:SF2">
    <property type="entry name" value="GLUTAMATE RACEMASE"/>
    <property type="match status" value="1"/>
</dbReference>
<sequence length="297" mass="32399">MNNWHKTSLGLNPLGAIGVFDSGVGGLTVLQALQSLLPQESFLYFGDTARLPYGTRRRSEILQYVREILTWMHSQGIKMAVMACNTSSALALAQVRSEFPFPILGLIVPAAKMAVTLGKRIGVIATPATVKSGAYARALQELSPTVAIAQVACPEFVPLVESNCLEGDRVHRIVRQTLSPLVDFDPDTLIYGCTHYPHLRSVIEQYLPASVHHLDPAHAVARATVRKLEAMNLVTPCPQGQVQFYVSGIPEQFAQLASQWLGYYPTVEHLSLSVLTQFYPPLEITAPPPEVSVVVAS</sequence>
<evidence type="ECO:0000256" key="4">
    <source>
        <dbReference type="ARBA" id="ARBA00022984"/>
    </source>
</evidence>
<feature type="binding site" evidence="8">
    <location>
        <begin position="194"/>
        <end position="195"/>
    </location>
    <ligand>
        <name>substrate</name>
    </ligand>
</feature>
<dbReference type="AlphaFoldDB" id="A0A7D6EVW5"/>
<dbReference type="PROSITE" id="PS00923">
    <property type="entry name" value="ASP_GLU_RACEMASE_1"/>
    <property type="match status" value="1"/>
</dbReference>
<dbReference type="SUPFAM" id="SSF53681">
    <property type="entry name" value="Aspartate/glutamate racemase"/>
    <property type="match status" value="2"/>
</dbReference>
<name>A0A7D6EVW5_9CYAN</name>
<keyword evidence="5 8" id="KW-0413">Isomerase</keyword>
<evidence type="ECO:0000256" key="6">
    <source>
        <dbReference type="ARBA" id="ARBA00023316"/>
    </source>
</evidence>
<accession>A0A7D6EVW5</accession>
<dbReference type="EC" id="5.1.1.3" evidence="2 8"/>
<feature type="binding site" evidence="8">
    <location>
        <begin position="21"/>
        <end position="22"/>
    </location>
    <ligand>
        <name>substrate</name>
    </ligand>
</feature>
<feature type="binding site" evidence="8">
    <location>
        <begin position="53"/>
        <end position="54"/>
    </location>
    <ligand>
        <name>substrate</name>
    </ligand>
</feature>
<dbReference type="InterPro" id="IPR033134">
    <property type="entry name" value="Asp/Glu_racemase_AS_2"/>
</dbReference>
<dbReference type="UniPathway" id="UPA00219"/>
<evidence type="ECO:0000313" key="9">
    <source>
        <dbReference type="EMBL" id="QLL29168.1"/>
    </source>
</evidence>
<dbReference type="RefSeq" id="WP_181494323.1">
    <property type="nucleotide sequence ID" value="NZ_CP032152.1"/>
</dbReference>
<evidence type="ECO:0000256" key="1">
    <source>
        <dbReference type="ARBA" id="ARBA00001602"/>
    </source>
</evidence>
<dbReference type="Proteomes" id="UP000261812">
    <property type="component" value="Chromosome"/>
</dbReference>
<comment type="similarity">
    <text evidence="8">Belongs to the aspartate/glutamate racemases family.</text>
</comment>
<dbReference type="InterPro" id="IPR018187">
    <property type="entry name" value="Asp/Glu_racemase_AS_1"/>
</dbReference>
<dbReference type="GO" id="GO:0071555">
    <property type="term" value="P:cell wall organization"/>
    <property type="evidence" value="ECO:0007669"/>
    <property type="project" value="UniProtKB-KW"/>
</dbReference>
<dbReference type="GO" id="GO:0009252">
    <property type="term" value="P:peptidoglycan biosynthetic process"/>
    <property type="evidence" value="ECO:0007669"/>
    <property type="project" value="UniProtKB-UniRule"/>
</dbReference>
<keyword evidence="3 8" id="KW-0133">Cell shape</keyword>
<gene>
    <name evidence="8" type="primary">murI</name>
    <name evidence="9" type="ORF">D3A95_06845</name>
</gene>
<proteinExistence type="inferred from homology"/>
<evidence type="ECO:0000256" key="3">
    <source>
        <dbReference type="ARBA" id="ARBA00022960"/>
    </source>
</evidence>
<keyword evidence="10" id="KW-1185">Reference proteome</keyword>
<dbReference type="FunFam" id="3.40.50.1860:FF:000002">
    <property type="entry name" value="Glutamate racemase"/>
    <property type="match status" value="1"/>
</dbReference>
<reference evidence="10" key="1">
    <citation type="submission" date="2018-09" db="EMBL/GenBank/DDBJ databases">
        <title>Complete genome sequence of thermophilic cyanobacteria strain Thermosynechococcus elongatus PKUAC-SCTE542.</title>
        <authorList>
            <person name="Liang Y."/>
            <person name="Tang J."/>
            <person name="Daroch M."/>
        </authorList>
    </citation>
    <scope>NUCLEOTIDE SEQUENCE [LARGE SCALE GENOMIC DNA]</scope>
    <source>
        <strain evidence="10">E542</strain>
    </source>
</reference>
<dbReference type="HAMAP" id="MF_00258">
    <property type="entry name" value="Glu_racemase"/>
    <property type="match status" value="1"/>
</dbReference>
<dbReference type="GO" id="GO:0008360">
    <property type="term" value="P:regulation of cell shape"/>
    <property type="evidence" value="ECO:0007669"/>
    <property type="project" value="UniProtKB-KW"/>
</dbReference>
<keyword evidence="4 8" id="KW-0573">Peptidoglycan synthesis</keyword>
<dbReference type="InterPro" id="IPR001920">
    <property type="entry name" value="Asp/Glu_race"/>
</dbReference>
<dbReference type="PANTHER" id="PTHR21198">
    <property type="entry name" value="GLUTAMATE RACEMASE"/>
    <property type="match status" value="1"/>
</dbReference>
<dbReference type="InterPro" id="IPR004391">
    <property type="entry name" value="Glu_race"/>
</dbReference>
<organism evidence="9 10">
    <name type="scientific">Thermosynechococcus sichuanensis E542</name>
    <dbReference type="NCBI Taxonomy" id="2016101"/>
    <lineage>
        <taxon>Bacteria</taxon>
        <taxon>Bacillati</taxon>
        <taxon>Cyanobacteriota</taxon>
        <taxon>Cyanophyceae</taxon>
        <taxon>Acaryochloridales</taxon>
        <taxon>Thermosynechococcaceae</taxon>
        <taxon>Thermosynechococcus</taxon>
        <taxon>Thermosynechococcus sichuanensis</taxon>
    </lineage>
</organism>
<keyword evidence="6 8" id="KW-0961">Cell wall biogenesis/degradation</keyword>
<comment type="function">
    <text evidence="8">Provides the (R)-glutamate required for cell wall biosynthesis.</text>
</comment>
<dbReference type="KEGG" id="tsq:D3A95_06845"/>
<dbReference type="NCBIfam" id="TIGR00067">
    <property type="entry name" value="glut_race"/>
    <property type="match status" value="1"/>
</dbReference>
<dbReference type="EMBL" id="CP032152">
    <property type="protein sequence ID" value="QLL29168.1"/>
    <property type="molecule type" value="Genomic_DNA"/>
</dbReference>
<evidence type="ECO:0000313" key="10">
    <source>
        <dbReference type="Proteomes" id="UP000261812"/>
    </source>
</evidence>
<comment type="catalytic activity">
    <reaction evidence="1 8">
        <text>L-glutamate = D-glutamate</text>
        <dbReference type="Rhea" id="RHEA:12813"/>
        <dbReference type="ChEBI" id="CHEBI:29985"/>
        <dbReference type="ChEBI" id="CHEBI:29986"/>
        <dbReference type="EC" id="5.1.1.3"/>
    </reaction>
</comment>
<feature type="active site" description="Proton donor/acceptor" evidence="8">
    <location>
        <position position="84"/>
    </location>
</feature>
<feature type="binding site" evidence="8">
    <location>
        <begin position="85"/>
        <end position="86"/>
    </location>
    <ligand>
        <name>substrate</name>
    </ligand>
</feature>
<evidence type="ECO:0000256" key="5">
    <source>
        <dbReference type="ARBA" id="ARBA00023235"/>
    </source>
</evidence>
<dbReference type="Gene3D" id="3.40.50.1860">
    <property type="match status" value="2"/>
</dbReference>
<evidence type="ECO:0000256" key="8">
    <source>
        <dbReference type="HAMAP-Rule" id="MF_00258"/>
    </source>
</evidence>
<dbReference type="PROSITE" id="PS00924">
    <property type="entry name" value="ASP_GLU_RACEMASE_2"/>
    <property type="match status" value="1"/>
</dbReference>
<dbReference type="Pfam" id="PF01177">
    <property type="entry name" value="Asp_Glu_race"/>
    <property type="match status" value="1"/>
</dbReference>
<comment type="pathway">
    <text evidence="8">Cell wall biogenesis; peptidoglycan biosynthesis.</text>
</comment>
<feature type="active site" description="Proton donor/acceptor" evidence="8">
    <location>
        <position position="193"/>
    </location>
</feature>
<evidence type="ECO:0000256" key="2">
    <source>
        <dbReference type="ARBA" id="ARBA00013090"/>
    </source>
</evidence>
<dbReference type="GO" id="GO:0008881">
    <property type="term" value="F:glutamate racemase activity"/>
    <property type="evidence" value="ECO:0007669"/>
    <property type="project" value="UniProtKB-UniRule"/>
</dbReference>